<keyword evidence="8 12" id="KW-0406">Ion transport</keyword>
<keyword evidence="5 12" id="KW-0812">Transmembrane</keyword>
<evidence type="ECO:0000256" key="9">
    <source>
        <dbReference type="ARBA" id="ARBA00023136"/>
    </source>
</evidence>
<evidence type="ECO:0000256" key="8">
    <source>
        <dbReference type="ARBA" id="ARBA00023065"/>
    </source>
</evidence>
<gene>
    <name evidence="14" type="ORF">EEDITHA_LOCUS15907</name>
</gene>
<dbReference type="Pfam" id="PF00858">
    <property type="entry name" value="ASC"/>
    <property type="match status" value="1"/>
</dbReference>
<sequence>MNENNNKNEPTAMLSCLTRKKSITESIKVSIAKLYNIYSIFCKETTLHGLKHTVAENFHFFERFLWFVLIVGAFGGAVYCALNQLFRYNSEPVVVSLQRDYRGWTTAFPAVTACFLERVDQEKAREFIFNTWNVTEDGDPEKYQYYYEFVELTAEISFRGNLQNFWKYPSDNTVKNIDLLKLALYVHPEYTLKAINSQNTEVDWIPVMTEEGLCRTFNSEYAKYQLALEDTWKQPELMKCHYHSEACYVRIDSGENSIRYFIHSPFDIATAISNPTGEIYPGDELITDFKVVEIEAANTIKSLRSEQRRCKYPDEWLGNSIKAYSFGLCQMHCRSQMAVMFCGCRPYFQVKGGRCYNLYIKS</sequence>
<comment type="similarity">
    <text evidence="2 12">Belongs to the amiloride-sensitive sodium channel (TC 1.A.6) family.</text>
</comment>
<evidence type="ECO:0000256" key="3">
    <source>
        <dbReference type="ARBA" id="ARBA00022448"/>
    </source>
</evidence>
<comment type="caution">
    <text evidence="14">The sequence shown here is derived from an EMBL/GenBank/DDBJ whole genome shotgun (WGS) entry which is preliminary data.</text>
</comment>
<name>A0AAU9USR6_EUPED</name>
<evidence type="ECO:0000256" key="5">
    <source>
        <dbReference type="ARBA" id="ARBA00022692"/>
    </source>
</evidence>
<dbReference type="AlphaFoldDB" id="A0AAU9USR6"/>
<dbReference type="Proteomes" id="UP001153954">
    <property type="component" value="Unassembled WGS sequence"/>
</dbReference>
<keyword evidence="7" id="KW-0915">Sodium</keyword>
<evidence type="ECO:0000256" key="1">
    <source>
        <dbReference type="ARBA" id="ARBA00004141"/>
    </source>
</evidence>
<keyword evidence="9 13" id="KW-0472">Membrane</keyword>
<evidence type="ECO:0000256" key="12">
    <source>
        <dbReference type="RuleBase" id="RU000679"/>
    </source>
</evidence>
<dbReference type="GO" id="GO:0015280">
    <property type="term" value="F:ligand-gated sodium channel activity"/>
    <property type="evidence" value="ECO:0007669"/>
    <property type="project" value="TreeGrafter"/>
</dbReference>
<protein>
    <submittedName>
        <fullName evidence="14">Uncharacterized protein</fullName>
    </submittedName>
</protein>
<keyword evidence="15" id="KW-1185">Reference proteome</keyword>
<dbReference type="PANTHER" id="PTHR11690">
    <property type="entry name" value="AMILORIDE-SENSITIVE SODIUM CHANNEL-RELATED"/>
    <property type="match status" value="1"/>
</dbReference>
<keyword evidence="3 12" id="KW-0813">Transport</keyword>
<evidence type="ECO:0000256" key="7">
    <source>
        <dbReference type="ARBA" id="ARBA00023053"/>
    </source>
</evidence>
<evidence type="ECO:0000256" key="11">
    <source>
        <dbReference type="ARBA" id="ARBA00023303"/>
    </source>
</evidence>
<proteinExistence type="inferred from homology"/>
<keyword evidence="6 13" id="KW-1133">Transmembrane helix</keyword>
<evidence type="ECO:0000256" key="13">
    <source>
        <dbReference type="SAM" id="Phobius"/>
    </source>
</evidence>
<dbReference type="EMBL" id="CAKOGL010000023">
    <property type="protein sequence ID" value="CAH2101117.1"/>
    <property type="molecule type" value="Genomic_DNA"/>
</dbReference>
<dbReference type="InterPro" id="IPR001873">
    <property type="entry name" value="ENaC"/>
</dbReference>
<dbReference type="GO" id="GO:0005886">
    <property type="term" value="C:plasma membrane"/>
    <property type="evidence" value="ECO:0007669"/>
    <property type="project" value="TreeGrafter"/>
</dbReference>
<evidence type="ECO:0000256" key="2">
    <source>
        <dbReference type="ARBA" id="ARBA00007193"/>
    </source>
</evidence>
<evidence type="ECO:0000313" key="15">
    <source>
        <dbReference type="Proteomes" id="UP001153954"/>
    </source>
</evidence>
<evidence type="ECO:0000313" key="14">
    <source>
        <dbReference type="EMBL" id="CAH2101117.1"/>
    </source>
</evidence>
<keyword evidence="11 12" id="KW-0407">Ion channel</keyword>
<accession>A0AAU9USR6</accession>
<evidence type="ECO:0000256" key="6">
    <source>
        <dbReference type="ARBA" id="ARBA00022989"/>
    </source>
</evidence>
<evidence type="ECO:0000256" key="4">
    <source>
        <dbReference type="ARBA" id="ARBA00022461"/>
    </source>
</evidence>
<keyword evidence="10 12" id="KW-0739">Sodium transport</keyword>
<comment type="subcellular location">
    <subcellularLocation>
        <location evidence="1">Membrane</location>
        <topology evidence="1">Multi-pass membrane protein</topology>
    </subcellularLocation>
</comment>
<dbReference type="PANTHER" id="PTHR11690:SF240">
    <property type="entry name" value="PICKPOCKET 25-RELATED"/>
    <property type="match status" value="1"/>
</dbReference>
<reference evidence="14" key="1">
    <citation type="submission" date="2022-03" db="EMBL/GenBank/DDBJ databases">
        <authorList>
            <person name="Tunstrom K."/>
        </authorList>
    </citation>
    <scope>NUCLEOTIDE SEQUENCE</scope>
</reference>
<organism evidence="14 15">
    <name type="scientific">Euphydryas editha</name>
    <name type="common">Edith's checkerspot</name>
    <dbReference type="NCBI Taxonomy" id="104508"/>
    <lineage>
        <taxon>Eukaryota</taxon>
        <taxon>Metazoa</taxon>
        <taxon>Ecdysozoa</taxon>
        <taxon>Arthropoda</taxon>
        <taxon>Hexapoda</taxon>
        <taxon>Insecta</taxon>
        <taxon>Pterygota</taxon>
        <taxon>Neoptera</taxon>
        <taxon>Endopterygota</taxon>
        <taxon>Lepidoptera</taxon>
        <taxon>Glossata</taxon>
        <taxon>Ditrysia</taxon>
        <taxon>Papilionoidea</taxon>
        <taxon>Nymphalidae</taxon>
        <taxon>Nymphalinae</taxon>
        <taxon>Euphydryas</taxon>
    </lineage>
</organism>
<keyword evidence="4 12" id="KW-0894">Sodium channel</keyword>
<evidence type="ECO:0000256" key="10">
    <source>
        <dbReference type="ARBA" id="ARBA00023201"/>
    </source>
</evidence>
<feature type="transmembrane region" description="Helical" evidence="13">
    <location>
        <begin position="64"/>
        <end position="82"/>
    </location>
</feature>